<sequence>MGFVCNGRYVLDAVTEADANKYVDLQIRCLGETYSDITDAEFAARHRADKANLLEEFAENIAAPGARAWLAYEVPGWTPSGGLSCAVGASLEWENPVGLGLSRPGPLSWESYMPVTPVPEGTRELTQLYTLASTHGTGLGQAMFDALIYPDEDAYLWVIRGNERGVRFYEKNGFSLEGTFFECGGAWSPEPEIAATLPPEKIAHTGRMFRGITV</sequence>
<dbReference type="SUPFAM" id="SSF55729">
    <property type="entry name" value="Acyl-CoA N-acyltransferases (Nat)"/>
    <property type="match status" value="1"/>
</dbReference>
<evidence type="ECO:0000313" key="3">
    <source>
        <dbReference type="Proteomes" id="UP000516404"/>
    </source>
</evidence>
<dbReference type="GO" id="GO:0016747">
    <property type="term" value="F:acyltransferase activity, transferring groups other than amino-acyl groups"/>
    <property type="evidence" value="ECO:0007669"/>
    <property type="project" value="InterPro"/>
</dbReference>
<keyword evidence="3" id="KW-1185">Reference proteome</keyword>
<proteinExistence type="predicted"/>
<dbReference type="Proteomes" id="UP000516404">
    <property type="component" value="Chromosome"/>
</dbReference>
<name>A0A7H2BDZ6_9MICC</name>
<dbReference type="PROSITE" id="PS51186">
    <property type="entry name" value="GNAT"/>
    <property type="match status" value="1"/>
</dbReference>
<gene>
    <name evidence="2" type="ORF">IDM49_00850</name>
</gene>
<dbReference type="Pfam" id="PF00583">
    <property type="entry name" value="Acetyltransf_1"/>
    <property type="match status" value="1"/>
</dbReference>
<evidence type="ECO:0000259" key="1">
    <source>
        <dbReference type="PROSITE" id="PS51186"/>
    </source>
</evidence>
<dbReference type="InterPro" id="IPR000182">
    <property type="entry name" value="GNAT_dom"/>
</dbReference>
<dbReference type="EMBL" id="CP061539">
    <property type="protein sequence ID" value="QNV37892.1"/>
    <property type="molecule type" value="Genomic_DNA"/>
</dbReference>
<dbReference type="GeneID" id="96622767"/>
<dbReference type="AlphaFoldDB" id="A0A7H2BDZ6"/>
<dbReference type="KEGG" id="rter:IDM49_00850"/>
<evidence type="ECO:0000313" key="2">
    <source>
        <dbReference type="EMBL" id="QNV37892.1"/>
    </source>
</evidence>
<accession>A0A7H2BDZ6</accession>
<protein>
    <submittedName>
        <fullName evidence="2">N-acetyltransferase</fullName>
    </submittedName>
</protein>
<feature type="domain" description="N-acetyltransferase" evidence="1">
    <location>
        <begin position="9"/>
        <end position="194"/>
    </location>
</feature>
<organism evidence="2 3">
    <name type="scientific">Rothia terrae</name>
    <dbReference type="NCBI Taxonomy" id="396015"/>
    <lineage>
        <taxon>Bacteria</taxon>
        <taxon>Bacillati</taxon>
        <taxon>Actinomycetota</taxon>
        <taxon>Actinomycetes</taxon>
        <taxon>Micrococcales</taxon>
        <taxon>Micrococcaceae</taxon>
        <taxon>Rothia</taxon>
    </lineage>
</organism>
<dbReference type="RefSeq" id="WP_190724691.1">
    <property type="nucleotide sequence ID" value="NZ_CP061539.1"/>
</dbReference>
<dbReference type="InterPro" id="IPR016181">
    <property type="entry name" value="Acyl_CoA_acyltransferase"/>
</dbReference>
<dbReference type="Gene3D" id="3.40.630.30">
    <property type="match status" value="1"/>
</dbReference>
<reference evidence="2 3" key="1">
    <citation type="submission" date="2020-09" db="EMBL/GenBank/DDBJ databases">
        <title>Investigation of environmental microbes.</title>
        <authorList>
            <person name="Ou Y."/>
            <person name="Kang Q."/>
        </authorList>
    </citation>
    <scope>NUCLEOTIDE SEQUENCE [LARGE SCALE GENOMIC DNA]</scope>
    <source>
        <strain evidence="2 3">KJZ-14</strain>
    </source>
</reference>
<keyword evidence="2" id="KW-0808">Transferase</keyword>